<comment type="caution">
    <text evidence="3">The sequence shown here is derived from an EMBL/GenBank/DDBJ whole genome shotgun (WGS) entry which is preliminary data.</text>
</comment>
<dbReference type="Pfam" id="PF00535">
    <property type="entry name" value="Glycos_transf_2"/>
    <property type="match status" value="1"/>
</dbReference>
<feature type="domain" description="Glycosyltransferase 2-like" evidence="1">
    <location>
        <begin position="341"/>
        <end position="507"/>
    </location>
</feature>
<feature type="domain" description="Spore protein YkvP/CgeB glycosyl transferase-like" evidence="2">
    <location>
        <begin position="163"/>
        <end position="292"/>
    </location>
</feature>
<evidence type="ECO:0000259" key="2">
    <source>
        <dbReference type="Pfam" id="PF13524"/>
    </source>
</evidence>
<dbReference type="InterPro" id="IPR029044">
    <property type="entry name" value="Nucleotide-diphossugar_trans"/>
</dbReference>
<evidence type="ECO:0000259" key="1">
    <source>
        <dbReference type="Pfam" id="PF00535"/>
    </source>
</evidence>
<keyword evidence="4" id="KW-1185">Reference proteome</keyword>
<dbReference type="CDD" id="cd00761">
    <property type="entry name" value="Glyco_tranf_GTA_type"/>
    <property type="match status" value="1"/>
</dbReference>
<dbReference type="RefSeq" id="WP_211867935.1">
    <property type="nucleotide sequence ID" value="NZ_JAAEDI010000008.1"/>
</dbReference>
<protein>
    <submittedName>
        <fullName evidence="3">Glycosyltransferase</fullName>
    </submittedName>
</protein>
<evidence type="ECO:0000313" key="4">
    <source>
        <dbReference type="Proteomes" id="UP000698752"/>
    </source>
</evidence>
<dbReference type="InterPro" id="IPR055259">
    <property type="entry name" value="YkvP/CgeB_Glyco_trans-like"/>
</dbReference>
<evidence type="ECO:0000313" key="3">
    <source>
        <dbReference type="EMBL" id="MBR0649734.1"/>
    </source>
</evidence>
<reference evidence="4" key="1">
    <citation type="journal article" date="2021" name="Syst. Appl. Microbiol.">
        <title>Roseomonas hellenica sp. nov., isolated from roots of wild-growing Alkanna tinctoria.</title>
        <authorList>
            <person name="Rat A."/>
            <person name="Naranjo H.D."/>
            <person name="Lebbe L."/>
            <person name="Cnockaert M."/>
            <person name="Krigas N."/>
            <person name="Grigoriadou K."/>
            <person name="Maloupa E."/>
            <person name="Willems A."/>
        </authorList>
    </citation>
    <scope>NUCLEOTIDE SEQUENCE [LARGE SCALE GENOMIC DNA]</scope>
    <source>
        <strain evidence="4">LMG 31159</strain>
    </source>
</reference>
<gene>
    <name evidence="3" type="ORF">GXW78_08675</name>
</gene>
<dbReference type="EMBL" id="JAAEDI010000008">
    <property type="protein sequence ID" value="MBR0649734.1"/>
    <property type="molecule type" value="Genomic_DNA"/>
</dbReference>
<dbReference type="Proteomes" id="UP000698752">
    <property type="component" value="Unassembled WGS sequence"/>
</dbReference>
<accession>A0ABS5EFE2</accession>
<dbReference type="InterPro" id="IPR001173">
    <property type="entry name" value="Glyco_trans_2-like"/>
</dbReference>
<name>A0ABS5EFE2_9PROT</name>
<dbReference type="Gene3D" id="3.90.550.10">
    <property type="entry name" value="Spore Coat Polysaccharide Biosynthesis Protein SpsA, Chain A"/>
    <property type="match status" value="1"/>
</dbReference>
<dbReference type="Pfam" id="PF13524">
    <property type="entry name" value="Glyco_trans_1_2"/>
    <property type="match status" value="1"/>
</dbReference>
<sequence length="638" mass="72325">MRIALQNAFPNARHTAEAEWIRRCIAACERLGFSAVSVVSSDDIMEAKVDCVLATHHFTPKLTSVPTIGLMWNAPVYFAGDQAAHDAILSYDGHLCGSEPIAQWVDDFLASRGKESVIHEGLMLPSSPDSGPADRLPPVLRLMYAGIHWDGSRHGEVFRHLDGQVPMDIYGPPEAWKDRPDSYRGPLPFDGTSVIEALRRSGVALCLHKGAHRDWNCPSMRLFEAAAAGALIITDDFEFPRVWFRNAALYVNPELPPPQVARQVIGHLRWAAANPMAAQRLATRANELFRSRLSLESMLSGLPEYLDKVRERRSMVRTESYLSAPPPTVEYVVRVGLRSTEMIARALDSLAEQTWPSIAVTLLQFHPVPGLDALIDAYRDRFAWIHHVIVANDGNRATSLWAGVSHVSAEYFGILDDDDTFHPNHVASLMECLKRHPRCGFAYSGLMRVHDDEGHFFSTPRDRTSRAPLATRERRELFSMYEEEFHDLSPVRNVIGIHAWVCRRELLDEHILKNPRLDLSEDVFLMASLAERTEFVFSGMATAEWRWRQTQQDNWTLSHPTDEARAFIARWHLRGRALKFIQRKRPSPPEAIYDFAREVERDRSPGAPAVVPDAEPPRWRQLVTKFVHSLEAGRKVQR</sequence>
<proteinExistence type="predicted"/>
<organism evidence="3 4">
    <name type="scientific">Neoroseomonas terrae</name>
    <dbReference type="NCBI Taxonomy" id="424799"/>
    <lineage>
        <taxon>Bacteria</taxon>
        <taxon>Pseudomonadati</taxon>
        <taxon>Pseudomonadota</taxon>
        <taxon>Alphaproteobacteria</taxon>
        <taxon>Acetobacterales</taxon>
        <taxon>Acetobacteraceae</taxon>
        <taxon>Neoroseomonas</taxon>
    </lineage>
</organism>
<dbReference type="SUPFAM" id="SSF53448">
    <property type="entry name" value="Nucleotide-diphospho-sugar transferases"/>
    <property type="match status" value="1"/>
</dbReference>